<feature type="binding site" evidence="8">
    <location>
        <position position="11"/>
    </location>
    <ligand>
        <name>Mg(2+)</name>
        <dbReference type="ChEBI" id="CHEBI:18420"/>
        <note>catalytic</note>
    </ligand>
</feature>
<keyword evidence="3 8" id="KW-0479">Metal-binding</keyword>
<reference evidence="9 10" key="1">
    <citation type="journal article" date="2019" name="Nat. Microbiol.">
        <title>Expanding anaerobic alkane metabolism in the domain of Archaea.</title>
        <authorList>
            <person name="Wang Y."/>
            <person name="Wegener G."/>
            <person name="Hou J."/>
            <person name="Wang F."/>
            <person name="Xiao X."/>
        </authorList>
    </citation>
    <scope>NUCLEOTIDE SEQUENCE [LARGE SCALE GENOMIC DNA]</scope>
    <source>
        <strain evidence="9">WYZ-LMO11</strain>
    </source>
</reference>
<organism evidence="9 10">
    <name type="scientific">Thermoproteota archaeon</name>
    <dbReference type="NCBI Taxonomy" id="2056631"/>
    <lineage>
        <taxon>Archaea</taxon>
        <taxon>Thermoproteota</taxon>
    </lineage>
</organism>
<dbReference type="PANTHER" id="PTHR34405:SF3">
    <property type="entry name" value="CRISPR-ASSOCIATED ENDORIBONUCLEASE CAS2 3"/>
    <property type="match status" value="1"/>
</dbReference>
<dbReference type="GO" id="GO:0051607">
    <property type="term" value="P:defense response to virus"/>
    <property type="evidence" value="ECO:0007669"/>
    <property type="project" value="UniProtKB-UniRule"/>
</dbReference>
<evidence type="ECO:0000256" key="4">
    <source>
        <dbReference type="ARBA" id="ARBA00022759"/>
    </source>
</evidence>
<dbReference type="EMBL" id="QNVI01000010">
    <property type="protein sequence ID" value="TDA40323.1"/>
    <property type="molecule type" value="Genomic_DNA"/>
</dbReference>
<comment type="caution">
    <text evidence="9">The sequence shown here is derived from an EMBL/GenBank/DDBJ whole genome shotgun (WGS) entry which is preliminary data.</text>
</comment>
<evidence type="ECO:0000256" key="1">
    <source>
        <dbReference type="ARBA" id="ARBA00001946"/>
    </source>
</evidence>
<sequence>MTQLMTLVIYDIENDKLRSDVANFLKSKGLKRIQYSAFIGCLTDSQRIDLIAGLRRLVKDGRNNVQIFPLTQASYNMRTIIGSPLYDEAEEEDIVVT</sequence>
<evidence type="ECO:0000256" key="7">
    <source>
        <dbReference type="ARBA" id="ARBA00023118"/>
    </source>
</evidence>
<dbReference type="CDD" id="cd09725">
    <property type="entry name" value="Cas2_I_II_III"/>
    <property type="match status" value="1"/>
</dbReference>
<evidence type="ECO:0000313" key="10">
    <source>
        <dbReference type="Proteomes" id="UP000317265"/>
    </source>
</evidence>
<dbReference type="HAMAP" id="MF_01471">
    <property type="entry name" value="Cas2"/>
    <property type="match status" value="1"/>
</dbReference>
<evidence type="ECO:0000313" key="9">
    <source>
        <dbReference type="EMBL" id="TDA40323.1"/>
    </source>
</evidence>
<dbReference type="GO" id="GO:0016787">
    <property type="term" value="F:hydrolase activity"/>
    <property type="evidence" value="ECO:0007669"/>
    <property type="project" value="UniProtKB-KW"/>
</dbReference>
<dbReference type="GO" id="GO:0043571">
    <property type="term" value="P:maintenance of CRISPR repeat elements"/>
    <property type="evidence" value="ECO:0007669"/>
    <property type="project" value="UniProtKB-UniRule"/>
</dbReference>
<keyword evidence="6 8" id="KW-0460">Magnesium</keyword>
<dbReference type="GO" id="GO:0004521">
    <property type="term" value="F:RNA endonuclease activity"/>
    <property type="evidence" value="ECO:0007669"/>
    <property type="project" value="InterPro"/>
</dbReference>
<dbReference type="Gene3D" id="3.30.70.240">
    <property type="match status" value="1"/>
</dbReference>
<comment type="subunit">
    <text evidence="8">Homodimer, forms a heterotetramer with a Cas1 homodimer.</text>
</comment>
<accession>A0A523BHB6</accession>
<dbReference type="PANTHER" id="PTHR34405">
    <property type="entry name" value="CRISPR-ASSOCIATED ENDORIBONUCLEASE CAS2"/>
    <property type="match status" value="1"/>
</dbReference>
<dbReference type="Pfam" id="PF09827">
    <property type="entry name" value="CRISPR_Cas2"/>
    <property type="match status" value="1"/>
</dbReference>
<dbReference type="SUPFAM" id="SSF143430">
    <property type="entry name" value="TTP0101/SSO1404-like"/>
    <property type="match status" value="1"/>
</dbReference>
<dbReference type="GO" id="GO:0046872">
    <property type="term" value="F:metal ion binding"/>
    <property type="evidence" value="ECO:0007669"/>
    <property type="project" value="UniProtKB-UniRule"/>
</dbReference>
<name>A0A523BHB6_9CREN</name>
<dbReference type="AlphaFoldDB" id="A0A523BHB6"/>
<comment type="cofactor">
    <cofactor evidence="1 8">
        <name>Mg(2+)</name>
        <dbReference type="ChEBI" id="CHEBI:18420"/>
    </cofactor>
</comment>
<protein>
    <recommendedName>
        <fullName evidence="8">CRISPR-associated endoribonuclease Cas2</fullName>
        <ecNumber evidence="8">3.1.-.-</ecNumber>
    </recommendedName>
</protein>
<dbReference type="EC" id="3.1.-.-" evidence="8"/>
<comment type="similarity">
    <text evidence="8">Belongs to the CRISPR-associated endoribonuclease Cas2 protein family.</text>
</comment>
<evidence type="ECO:0000256" key="5">
    <source>
        <dbReference type="ARBA" id="ARBA00022801"/>
    </source>
</evidence>
<proteinExistence type="inferred from homology"/>
<dbReference type="Proteomes" id="UP000317265">
    <property type="component" value="Unassembled WGS sequence"/>
</dbReference>
<evidence type="ECO:0000256" key="6">
    <source>
        <dbReference type="ARBA" id="ARBA00022842"/>
    </source>
</evidence>
<keyword evidence="5 8" id="KW-0378">Hydrolase</keyword>
<comment type="function">
    <text evidence="8">CRISPR (clustered regularly interspaced short palindromic repeat), is an adaptive immune system that provides protection against mobile genetic elements (viruses, transposable elements and conjugative plasmids). CRISPR clusters contain sequences complementary to antecedent mobile elements and target invading nucleic acids. CRISPR clusters are transcribed and processed into CRISPR RNA (crRNA). Functions as a ssRNA-specific endoribonuclease. Involved in the integration of spacer DNA into the CRISPR cassette.</text>
</comment>
<gene>
    <name evidence="8 9" type="primary">cas2</name>
    <name evidence="9" type="ORF">DSO09_00840</name>
</gene>
<keyword evidence="2 8" id="KW-0540">Nuclease</keyword>
<evidence type="ECO:0000256" key="8">
    <source>
        <dbReference type="HAMAP-Rule" id="MF_01471"/>
    </source>
</evidence>
<keyword evidence="7 8" id="KW-0051">Antiviral defense</keyword>
<dbReference type="InterPro" id="IPR021127">
    <property type="entry name" value="CRISPR_associated_Cas2"/>
</dbReference>
<dbReference type="InterPro" id="IPR019199">
    <property type="entry name" value="Virulence_VapD/CRISPR_Cas2"/>
</dbReference>
<dbReference type="NCBIfam" id="TIGR01573">
    <property type="entry name" value="cas2"/>
    <property type="match status" value="1"/>
</dbReference>
<keyword evidence="4 8" id="KW-0255">Endonuclease</keyword>
<evidence type="ECO:0000256" key="3">
    <source>
        <dbReference type="ARBA" id="ARBA00022723"/>
    </source>
</evidence>
<evidence type="ECO:0000256" key="2">
    <source>
        <dbReference type="ARBA" id="ARBA00022722"/>
    </source>
</evidence>